<name>A0A2A4CPQ4_9RHOB</name>
<evidence type="ECO:0000313" key="2">
    <source>
        <dbReference type="EMBL" id="PCD76096.1"/>
    </source>
</evidence>
<proteinExistence type="predicted"/>
<comment type="caution">
    <text evidence="2">The sequence shown here is derived from an EMBL/GenBank/DDBJ whole genome shotgun (WGS) entry which is preliminary data.</text>
</comment>
<protein>
    <recommendedName>
        <fullName evidence="4">Lipoprotein</fullName>
    </recommendedName>
</protein>
<organism evidence="2 3">
    <name type="scientific">Pseudothioclava arenosa</name>
    <dbReference type="NCBI Taxonomy" id="1795308"/>
    <lineage>
        <taxon>Bacteria</taxon>
        <taxon>Pseudomonadati</taxon>
        <taxon>Pseudomonadota</taxon>
        <taxon>Alphaproteobacteria</taxon>
        <taxon>Rhodobacterales</taxon>
        <taxon>Paracoccaceae</taxon>
        <taxon>Pseudothioclava</taxon>
    </lineage>
</organism>
<keyword evidence="1" id="KW-0732">Signal</keyword>
<dbReference type="RefSeq" id="WP_096434084.1">
    <property type="nucleotide sequence ID" value="NZ_NTJD01000008.1"/>
</dbReference>
<feature type="signal peptide" evidence="1">
    <location>
        <begin position="1"/>
        <end position="24"/>
    </location>
</feature>
<evidence type="ECO:0008006" key="4">
    <source>
        <dbReference type="Google" id="ProtNLM"/>
    </source>
</evidence>
<keyword evidence="3" id="KW-1185">Reference proteome</keyword>
<dbReference type="PROSITE" id="PS51257">
    <property type="entry name" value="PROKAR_LIPOPROTEIN"/>
    <property type="match status" value="1"/>
</dbReference>
<evidence type="ECO:0000256" key="1">
    <source>
        <dbReference type="SAM" id="SignalP"/>
    </source>
</evidence>
<dbReference type="EMBL" id="NTJD01000008">
    <property type="protein sequence ID" value="PCD76096.1"/>
    <property type="molecule type" value="Genomic_DNA"/>
</dbReference>
<gene>
    <name evidence="2" type="ORF">CLN94_11465</name>
</gene>
<dbReference type="AlphaFoldDB" id="A0A2A4CPQ4"/>
<dbReference type="OrthoDB" id="7666390at2"/>
<sequence>MRRFLICLILPLTLAACGAQSTWAPDEDVQKAAYVSGKEPTVTLYTVIKKRSGEGAHSGLMIDGAQRVMFDPAGTWYHPWVPERNDVHYGITERFRKFYIDYHARETYDVIEQTVPVSMETAEILRARAQAYGAVPKMMCANAVSGVLQDLPEFASVPRTYYPLKIKRAFEKLPTVSERLYHDKDPDNHHGVLLVQVETPVYGPAGDALAQAASAKQVTE</sequence>
<reference evidence="2 3" key="1">
    <citation type="submission" date="2017-09" db="EMBL/GenBank/DDBJ databases">
        <title>A multilocus sequence analysis scheme for characterization of bacteria in the genus Thioclava.</title>
        <authorList>
            <person name="Liu Y."/>
            <person name="Shao Z."/>
        </authorList>
    </citation>
    <scope>NUCLEOTIDE SEQUENCE [LARGE SCALE GENOMIC DNA]</scope>
    <source>
        <strain evidence="2 3">CAU 1312</strain>
    </source>
</reference>
<accession>A0A2A4CPQ4</accession>
<feature type="chain" id="PRO_5013059691" description="Lipoprotein" evidence="1">
    <location>
        <begin position="25"/>
        <end position="220"/>
    </location>
</feature>
<evidence type="ECO:0000313" key="3">
    <source>
        <dbReference type="Proteomes" id="UP000243507"/>
    </source>
</evidence>
<dbReference type="Proteomes" id="UP000243507">
    <property type="component" value="Unassembled WGS sequence"/>
</dbReference>